<evidence type="ECO:0000313" key="9">
    <source>
        <dbReference type="Proteomes" id="UP000092971"/>
    </source>
</evidence>
<reference evidence="8 9" key="1">
    <citation type="submission" date="2016-02" db="EMBL/GenBank/DDBJ databases">
        <title>Comparison of Clostridium stercorarium subspecies using comparative genomics and transcriptomics.</title>
        <authorList>
            <person name="Schellenberg J."/>
            <person name="Thallinger G."/>
            <person name="Levin D.B."/>
            <person name="Zhang X."/>
            <person name="Alvare G."/>
            <person name="Fristensky B."/>
            <person name="Sparling R."/>
        </authorList>
    </citation>
    <scope>NUCLEOTIDE SEQUENCE [LARGE SCALE GENOMIC DNA]</scope>
    <source>
        <strain evidence="8 9">DSM 2910</strain>
    </source>
</reference>
<dbReference type="GO" id="GO:0015109">
    <property type="term" value="F:chromate transmembrane transporter activity"/>
    <property type="evidence" value="ECO:0007669"/>
    <property type="project" value="InterPro"/>
</dbReference>
<dbReference type="PANTHER" id="PTHR43663:SF1">
    <property type="entry name" value="CHROMATE TRANSPORTER"/>
    <property type="match status" value="1"/>
</dbReference>
<organism evidence="8 9">
    <name type="scientific">Thermoclostridium stercorarium subsp. thermolacticum DSM 2910</name>
    <dbReference type="NCBI Taxonomy" id="1121336"/>
    <lineage>
        <taxon>Bacteria</taxon>
        <taxon>Bacillati</taxon>
        <taxon>Bacillota</taxon>
        <taxon>Clostridia</taxon>
        <taxon>Eubacteriales</taxon>
        <taxon>Oscillospiraceae</taxon>
        <taxon>Thermoclostridium</taxon>
    </lineage>
</organism>
<feature type="transmembrane region" description="Helical" evidence="7">
    <location>
        <begin position="177"/>
        <end position="194"/>
    </location>
</feature>
<dbReference type="RefSeq" id="WP_015358439.1">
    <property type="nucleotide sequence ID" value="NZ_CP014672.1"/>
</dbReference>
<dbReference type="Proteomes" id="UP000092971">
    <property type="component" value="Chromosome"/>
</dbReference>
<feature type="transmembrane region" description="Helical" evidence="7">
    <location>
        <begin position="76"/>
        <end position="97"/>
    </location>
</feature>
<dbReference type="Pfam" id="PF02417">
    <property type="entry name" value="Chromate_transp"/>
    <property type="match status" value="1"/>
</dbReference>
<evidence type="ECO:0000256" key="6">
    <source>
        <dbReference type="ARBA" id="ARBA00023136"/>
    </source>
</evidence>
<keyword evidence="3" id="KW-1003">Cell membrane</keyword>
<sequence length="197" mass="21525">MIYIKLFLVFMKIGLFSFGGGYAMIPMIQKETESNGWMSPSDFVDIISISEITPGPISVNSATYIGYKVAGIPGSFSSTVGVSLPSLILIMIVSRFFFKYYEKPVNTMIFYGIRPVIAGLIWSAGISVAKTSIFKSDLVTEVFNYSFSIATSVIDFRSVGILVVVLLILVKYKVHPVLTILGAGMAGIIVYIFIPSL</sequence>
<protein>
    <submittedName>
        <fullName evidence="8">Chromate transporter</fullName>
    </submittedName>
</protein>
<evidence type="ECO:0000256" key="2">
    <source>
        <dbReference type="ARBA" id="ARBA00005262"/>
    </source>
</evidence>
<comment type="similarity">
    <text evidence="2">Belongs to the chromate ion transporter (CHR) (TC 2.A.51) family.</text>
</comment>
<keyword evidence="5 7" id="KW-1133">Transmembrane helix</keyword>
<accession>A0A1B1YBQ8</accession>
<name>A0A1B1YBQ8_THEST</name>
<dbReference type="PANTHER" id="PTHR43663">
    <property type="entry name" value="CHROMATE TRANSPORT PROTEIN-RELATED"/>
    <property type="match status" value="1"/>
</dbReference>
<keyword evidence="6 7" id="KW-0472">Membrane</keyword>
<evidence type="ECO:0000313" key="8">
    <source>
        <dbReference type="EMBL" id="ANW98159.1"/>
    </source>
</evidence>
<dbReference type="EMBL" id="CP014672">
    <property type="protein sequence ID" value="ANW98159.1"/>
    <property type="molecule type" value="Genomic_DNA"/>
</dbReference>
<dbReference type="OrthoDB" id="9788907at2"/>
<evidence type="ECO:0000256" key="7">
    <source>
        <dbReference type="SAM" id="Phobius"/>
    </source>
</evidence>
<comment type="subcellular location">
    <subcellularLocation>
        <location evidence="1">Cell membrane</location>
        <topology evidence="1">Multi-pass membrane protein</topology>
    </subcellularLocation>
</comment>
<feature type="transmembrane region" description="Helical" evidence="7">
    <location>
        <begin position="149"/>
        <end position="170"/>
    </location>
</feature>
<dbReference type="AlphaFoldDB" id="A0A1B1YBQ8"/>
<keyword evidence="4 7" id="KW-0812">Transmembrane</keyword>
<dbReference type="GO" id="GO:0005886">
    <property type="term" value="C:plasma membrane"/>
    <property type="evidence" value="ECO:0007669"/>
    <property type="project" value="UniProtKB-SubCell"/>
</dbReference>
<proteinExistence type="inferred from homology"/>
<evidence type="ECO:0000256" key="3">
    <source>
        <dbReference type="ARBA" id="ARBA00022475"/>
    </source>
</evidence>
<dbReference type="InterPro" id="IPR052518">
    <property type="entry name" value="CHR_Transporter"/>
</dbReference>
<feature type="transmembrane region" description="Helical" evidence="7">
    <location>
        <begin position="7"/>
        <end position="28"/>
    </location>
</feature>
<evidence type="ECO:0000256" key="5">
    <source>
        <dbReference type="ARBA" id="ARBA00022989"/>
    </source>
</evidence>
<feature type="transmembrane region" description="Helical" evidence="7">
    <location>
        <begin position="109"/>
        <end position="129"/>
    </location>
</feature>
<dbReference type="InterPro" id="IPR003370">
    <property type="entry name" value="Chromate_transpt"/>
</dbReference>
<evidence type="ECO:0000256" key="1">
    <source>
        <dbReference type="ARBA" id="ARBA00004651"/>
    </source>
</evidence>
<gene>
    <name evidence="8" type="ORF">CSTERTH_03430</name>
</gene>
<evidence type="ECO:0000256" key="4">
    <source>
        <dbReference type="ARBA" id="ARBA00022692"/>
    </source>
</evidence>